<dbReference type="PANTHER" id="PTHR40465:SF1">
    <property type="entry name" value="DUF6534 DOMAIN-CONTAINING PROTEIN"/>
    <property type="match status" value="1"/>
</dbReference>
<organism evidence="4 5">
    <name type="scientific">Dendrothele bispora (strain CBS 962.96)</name>
    <dbReference type="NCBI Taxonomy" id="1314807"/>
    <lineage>
        <taxon>Eukaryota</taxon>
        <taxon>Fungi</taxon>
        <taxon>Dikarya</taxon>
        <taxon>Basidiomycota</taxon>
        <taxon>Agaricomycotina</taxon>
        <taxon>Agaricomycetes</taxon>
        <taxon>Agaricomycetidae</taxon>
        <taxon>Agaricales</taxon>
        <taxon>Agaricales incertae sedis</taxon>
        <taxon>Dendrothele</taxon>
    </lineage>
</organism>
<dbReference type="Pfam" id="PF20152">
    <property type="entry name" value="DUF6534"/>
    <property type="match status" value="1"/>
</dbReference>
<feature type="domain" description="DUF6534" evidence="3">
    <location>
        <begin position="66"/>
        <end position="151"/>
    </location>
</feature>
<sequence>MTIRIFGWRIFKLSKNNYLVSAPVFILAVIRLVAAAVSSGEMLHLRTFQSFRDQFMWLFSLGLSISVSVDVYITTIMFIILKRTREKSLTLNPVIDSLVIYTLENGLMTSVVTVASLICWVTMDNLVFLGLHFIVSKLYANSTLAVFNYRVHLRYTHEQNLNMRANTGGIELVVLPSSPVGVSPNDESSRVVCRPNFEGSGQGKELEEETEPENPDLPSVNEGRDMALNGVMKSVTVHFHRD</sequence>
<reference evidence="4 5" key="1">
    <citation type="journal article" date="2019" name="Nat. Ecol. Evol.">
        <title>Megaphylogeny resolves global patterns of mushroom evolution.</title>
        <authorList>
            <person name="Varga T."/>
            <person name="Krizsan K."/>
            <person name="Foldi C."/>
            <person name="Dima B."/>
            <person name="Sanchez-Garcia M."/>
            <person name="Sanchez-Ramirez S."/>
            <person name="Szollosi G.J."/>
            <person name="Szarkandi J.G."/>
            <person name="Papp V."/>
            <person name="Albert L."/>
            <person name="Andreopoulos W."/>
            <person name="Angelini C."/>
            <person name="Antonin V."/>
            <person name="Barry K.W."/>
            <person name="Bougher N.L."/>
            <person name="Buchanan P."/>
            <person name="Buyck B."/>
            <person name="Bense V."/>
            <person name="Catcheside P."/>
            <person name="Chovatia M."/>
            <person name="Cooper J."/>
            <person name="Damon W."/>
            <person name="Desjardin D."/>
            <person name="Finy P."/>
            <person name="Geml J."/>
            <person name="Haridas S."/>
            <person name="Hughes K."/>
            <person name="Justo A."/>
            <person name="Karasinski D."/>
            <person name="Kautmanova I."/>
            <person name="Kiss B."/>
            <person name="Kocsube S."/>
            <person name="Kotiranta H."/>
            <person name="LaButti K.M."/>
            <person name="Lechner B.E."/>
            <person name="Liimatainen K."/>
            <person name="Lipzen A."/>
            <person name="Lukacs Z."/>
            <person name="Mihaltcheva S."/>
            <person name="Morgado L.N."/>
            <person name="Niskanen T."/>
            <person name="Noordeloos M.E."/>
            <person name="Ohm R.A."/>
            <person name="Ortiz-Santana B."/>
            <person name="Ovrebo C."/>
            <person name="Racz N."/>
            <person name="Riley R."/>
            <person name="Savchenko A."/>
            <person name="Shiryaev A."/>
            <person name="Soop K."/>
            <person name="Spirin V."/>
            <person name="Szebenyi C."/>
            <person name="Tomsovsky M."/>
            <person name="Tulloss R.E."/>
            <person name="Uehling J."/>
            <person name="Grigoriev I.V."/>
            <person name="Vagvolgyi C."/>
            <person name="Papp T."/>
            <person name="Martin F.M."/>
            <person name="Miettinen O."/>
            <person name="Hibbett D.S."/>
            <person name="Nagy L.G."/>
        </authorList>
    </citation>
    <scope>NUCLEOTIDE SEQUENCE [LARGE SCALE GENOMIC DNA]</scope>
    <source>
        <strain evidence="4 5">CBS 962.96</strain>
    </source>
</reference>
<gene>
    <name evidence="4" type="ORF">K435DRAFT_859938</name>
</gene>
<name>A0A4S8LZ95_DENBC</name>
<feature type="transmembrane region" description="Helical" evidence="2">
    <location>
        <begin position="59"/>
        <end position="81"/>
    </location>
</feature>
<dbReference type="Proteomes" id="UP000297245">
    <property type="component" value="Unassembled WGS sequence"/>
</dbReference>
<dbReference type="EMBL" id="ML179209">
    <property type="protein sequence ID" value="THU95079.1"/>
    <property type="molecule type" value="Genomic_DNA"/>
</dbReference>
<protein>
    <recommendedName>
        <fullName evidence="3">DUF6534 domain-containing protein</fullName>
    </recommendedName>
</protein>
<keyword evidence="2" id="KW-1133">Transmembrane helix</keyword>
<proteinExistence type="predicted"/>
<keyword evidence="2" id="KW-0812">Transmembrane</keyword>
<accession>A0A4S8LZ95</accession>
<keyword evidence="5" id="KW-1185">Reference proteome</keyword>
<evidence type="ECO:0000259" key="3">
    <source>
        <dbReference type="Pfam" id="PF20152"/>
    </source>
</evidence>
<evidence type="ECO:0000313" key="4">
    <source>
        <dbReference type="EMBL" id="THU95079.1"/>
    </source>
</evidence>
<feature type="region of interest" description="Disordered" evidence="1">
    <location>
        <begin position="194"/>
        <end position="224"/>
    </location>
</feature>
<feature type="transmembrane region" description="Helical" evidence="2">
    <location>
        <begin position="129"/>
        <end position="149"/>
    </location>
</feature>
<dbReference type="OrthoDB" id="3206554at2759"/>
<dbReference type="AlphaFoldDB" id="A0A4S8LZ95"/>
<keyword evidence="2" id="KW-0472">Membrane</keyword>
<evidence type="ECO:0000313" key="5">
    <source>
        <dbReference type="Proteomes" id="UP000297245"/>
    </source>
</evidence>
<evidence type="ECO:0000256" key="2">
    <source>
        <dbReference type="SAM" id="Phobius"/>
    </source>
</evidence>
<evidence type="ECO:0000256" key="1">
    <source>
        <dbReference type="SAM" id="MobiDB-lite"/>
    </source>
</evidence>
<dbReference type="PANTHER" id="PTHR40465">
    <property type="entry name" value="CHROMOSOME 1, WHOLE GENOME SHOTGUN SEQUENCE"/>
    <property type="match status" value="1"/>
</dbReference>
<dbReference type="InterPro" id="IPR045339">
    <property type="entry name" value="DUF6534"/>
</dbReference>
<feature type="transmembrane region" description="Helical" evidence="2">
    <location>
        <begin position="102"/>
        <end position="123"/>
    </location>
</feature>